<evidence type="ECO:0000256" key="5">
    <source>
        <dbReference type="RuleBase" id="RU363034"/>
    </source>
</evidence>
<dbReference type="PRINTS" id="PR00722">
    <property type="entry name" value="CHYMOTRYPSIN"/>
</dbReference>
<gene>
    <name evidence="8" type="ordered locus">Hoch_0556</name>
</gene>
<dbReference type="InterPro" id="IPR007280">
    <property type="entry name" value="Peptidase_C_arc/bac"/>
</dbReference>
<keyword evidence="3 5" id="KW-0720">Serine protease</keyword>
<evidence type="ECO:0000256" key="6">
    <source>
        <dbReference type="SAM" id="SignalP"/>
    </source>
</evidence>
<dbReference type="InterPro" id="IPR001254">
    <property type="entry name" value="Trypsin_dom"/>
</dbReference>
<dbReference type="FunFam" id="2.40.10.10:FF:000077">
    <property type="entry name" value="Predicted protein"/>
    <property type="match status" value="1"/>
</dbReference>
<dbReference type="GO" id="GO:0006508">
    <property type="term" value="P:proteolysis"/>
    <property type="evidence" value="ECO:0007669"/>
    <property type="project" value="UniProtKB-KW"/>
</dbReference>
<dbReference type="Gene3D" id="2.40.10.10">
    <property type="entry name" value="Trypsin-like serine proteases"/>
    <property type="match status" value="1"/>
</dbReference>
<dbReference type="KEGG" id="hoh:Hoch_0556"/>
<dbReference type="eggNOG" id="COG5640">
    <property type="taxonomic scope" value="Bacteria"/>
</dbReference>
<dbReference type="SMART" id="SM00020">
    <property type="entry name" value="Tryp_SPc"/>
    <property type="match status" value="1"/>
</dbReference>
<proteinExistence type="predicted"/>
<feature type="chain" id="PRO_5003010375" evidence="6">
    <location>
        <begin position="27"/>
        <end position="494"/>
    </location>
</feature>
<dbReference type="InterPro" id="IPR033116">
    <property type="entry name" value="TRYPSIN_SER"/>
</dbReference>
<dbReference type="CDD" id="cd00190">
    <property type="entry name" value="Tryp_SPc"/>
    <property type="match status" value="1"/>
</dbReference>
<organism evidence="8 9">
    <name type="scientific">Haliangium ochraceum (strain DSM 14365 / JCM 11303 / SMP-2)</name>
    <dbReference type="NCBI Taxonomy" id="502025"/>
    <lineage>
        <taxon>Bacteria</taxon>
        <taxon>Pseudomonadati</taxon>
        <taxon>Myxococcota</taxon>
        <taxon>Polyangia</taxon>
        <taxon>Haliangiales</taxon>
        <taxon>Kofleriaceae</taxon>
        <taxon>Haliangium</taxon>
    </lineage>
</organism>
<dbReference type="InterPro" id="IPR018114">
    <property type="entry name" value="TRYPSIN_HIS"/>
</dbReference>
<dbReference type="InterPro" id="IPR001314">
    <property type="entry name" value="Peptidase_S1A"/>
</dbReference>
<keyword evidence="6" id="KW-0732">Signal</keyword>
<dbReference type="HOGENOM" id="CLU_006842_7_5_7"/>
<dbReference type="InterPro" id="IPR043504">
    <property type="entry name" value="Peptidase_S1_PA_chymotrypsin"/>
</dbReference>
<dbReference type="PANTHER" id="PTHR24252">
    <property type="entry name" value="ACROSIN-RELATED"/>
    <property type="match status" value="1"/>
</dbReference>
<evidence type="ECO:0000256" key="2">
    <source>
        <dbReference type="ARBA" id="ARBA00022801"/>
    </source>
</evidence>
<name>D0LLH7_HALO1</name>
<dbReference type="SUPFAM" id="SSF50494">
    <property type="entry name" value="Trypsin-like serine proteases"/>
    <property type="match status" value="1"/>
</dbReference>
<keyword evidence="9" id="KW-1185">Reference proteome</keyword>
<dbReference type="Gene3D" id="2.60.120.380">
    <property type="match status" value="2"/>
</dbReference>
<dbReference type="Pfam" id="PF00089">
    <property type="entry name" value="Trypsin"/>
    <property type="match status" value="1"/>
</dbReference>
<dbReference type="GO" id="GO:0004252">
    <property type="term" value="F:serine-type endopeptidase activity"/>
    <property type="evidence" value="ECO:0007669"/>
    <property type="project" value="InterPro"/>
</dbReference>
<reference evidence="8 9" key="1">
    <citation type="journal article" date="2010" name="Stand. Genomic Sci.">
        <title>Complete genome sequence of Haliangium ochraceum type strain (SMP-2).</title>
        <authorList>
            <consortium name="US DOE Joint Genome Institute (JGI-PGF)"/>
            <person name="Ivanova N."/>
            <person name="Daum C."/>
            <person name="Lang E."/>
            <person name="Abt B."/>
            <person name="Kopitz M."/>
            <person name="Saunders E."/>
            <person name="Lapidus A."/>
            <person name="Lucas S."/>
            <person name="Glavina Del Rio T."/>
            <person name="Nolan M."/>
            <person name="Tice H."/>
            <person name="Copeland A."/>
            <person name="Cheng J.F."/>
            <person name="Chen F."/>
            <person name="Bruce D."/>
            <person name="Goodwin L."/>
            <person name="Pitluck S."/>
            <person name="Mavromatis K."/>
            <person name="Pati A."/>
            <person name="Mikhailova N."/>
            <person name="Chen A."/>
            <person name="Palaniappan K."/>
            <person name="Land M."/>
            <person name="Hauser L."/>
            <person name="Chang Y.J."/>
            <person name="Jeffries C.D."/>
            <person name="Detter J.C."/>
            <person name="Brettin T."/>
            <person name="Rohde M."/>
            <person name="Goker M."/>
            <person name="Bristow J."/>
            <person name="Markowitz V."/>
            <person name="Eisen J.A."/>
            <person name="Hugenholtz P."/>
            <person name="Kyrpides N.C."/>
            <person name="Klenk H.P."/>
        </authorList>
    </citation>
    <scope>NUCLEOTIDE SEQUENCE [LARGE SCALE GENOMIC DNA]</scope>
    <source>
        <strain evidence="9">DSM 14365 / CIP 107738 / JCM 11303 / AJ 13395 / SMP-2</strain>
    </source>
</reference>
<feature type="signal peptide" evidence="6">
    <location>
        <begin position="1"/>
        <end position="26"/>
    </location>
</feature>
<accession>D0LLH7</accession>
<feature type="domain" description="Peptidase S1" evidence="7">
    <location>
        <begin position="39"/>
        <end position="277"/>
    </location>
</feature>
<evidence type="ECO:0000313" key="9">
    <source>
        <dbReference type="Proteomes" id="UP000001880"/>
    </source>
</evidence>
<dbReference type="PANTHER" id="PTHR24252:SF7">
    <property type="entry name" value="HYALIN"/>
    <property type="match status" value="1"/>
</dbReference>
<evidence type="ECO:0000256" key="1">
    <source>
        <dbReference type="ARBA" id="ARBA00022670"/>
    </source>
</evidence>
<protein>
    <submittedName>
        <fullName evidence="8">Peptidase S1 and S6 chymotrypsin/Hap</fullName>
    </submittedName>
</protein>
<keyword evidence="4" id="KW-1015">Disulfide bond</keyword>
<dbReference type="PROSITE" id="PS00134">
    <property type="entry name" value="TRYPSIN_HIS"/>
    <property type="match status" value="1"/>
</dbReference>
<dbReference type="MEROPS" id="S01.234"/>
<evidence type="ECO:0000256" key="3">
    <source>
        <dbReference type="ARBA" id="ARBA00022825"/>
    </source>
</evidence>
<dbReference type="PROSITE" id="PS50240">
    <property type="entry name" value="TRYPSIN_DOM"/>
    <property type="match status" value="1"/>
</dbReference>
<dbReference type="PROSITE" id="PS00135">
    <property type="entry name" value="TRYPSIN_SER"/>
    <property type="match status" value="1"/>
</dbReference>
<dbReference type="Pfam" id="PF04151">
    <property type="entry name" value="PPC"/>
    <property type="match status" value="2"/>
</dbReference>
<dbReference type="InterPro" id="IPR009003">
    <property type="entry name" value="Peptidase_S1_PA"/>
</dbReference>
<dbReference type="STRING" id="502025.Hoch_0556"/>
<evidence type="ECO:0000313" key="8">
    <source>
        <dbReference type="EMBL" id="ACY13194.1"/>
    </source>
</evidence>
<dbReference type="EMBL" id="CP001804">
    <property type="protein sequence ID" value="ACY13194.1"/>
    <property type="molecule type" value="Genomic_DNA"/>
</dbReference>
<evidence type="ECO:0000256" key="4">
    <source>
        <dbReference type="ARBA" id="ARBA00023157"/>
    </source>
</evidence>
<keyword evidence="1 5" id="KW-0645">Protease</keyword>
<dbReference type="AlphaFoldDB" id="D0LLH7"/>
<dbReference type="OrthoDB" id="1496095at2"/>
<keyword evidence="2 5" id="KW-0378">Hydrolase</keyword>
<dbReference type="PROSITE" id="PS51257">
    <property type="entry name" value="PROKAR_LIPOPROTEIN"/>
    <property type="match status" value="1"/>
</dbReference>
<sequence length="494" mass="50318">MTLVIMKLKTTSLLFAGILSLGGCTAADIGSELDGTDKIVGGRDAVAGEFPWQISLQSNSGSHFCGGSILDANYILTASHCVDGSSPSSMRVVAGILRRSDSSSGQIRSLAEITMFPGYVDASQGKDIALLKLSSPLDLSAANVSAIDTVTESDAFNGETDPGVVATVTGWGTLSSGGSSLPNTLQAVDVPIVSQADAQDAYSGENIGDDQIAAGYLGQGGKDSCQGDSGGPLVVQTASGPKLAGVVSWGYSCADPRYPGMYARVSEFEDFIASRDGGGTEPPPPGGSELENGVAVSISGGSGSFTHFTIDVPAGASDLEVALSGGSGDGDLYVKFGSQPTTSSYDCRPYLGGNNETCSFASPSAGTYHVSVRGYSAYSGASLVASFEGGGSEPPAEGLEELDLSASRGSFPIFELDVPAGASSVTFTITGGSGDADLYVRRGSAPTTSSYDCRPYRNGNEETCTFNNPQAGTYFVGVRAYSAYSGVDLTGVIE</sequence>
<dbReference type="Proteomes" id="UP000001880">
    <property type="component" value="Chromosome"/>
</dbReference>
<evidence type="ECO:0000259" key="7">
    <source>
        <dbReference type="PROSITE" id="PS50240"/>
    </source>
</evidence>